<dbReference type="AlphaFoldDB" id="A0AAW0GKE9"/>
<evidence type="ECO:0008006" key="3">
    <source>
        <dbReference type="Google" id="ProtNLM"/>
    </source>
</evidence>
<sequence length="375" mass="41756">MTVMNAKHYPQPEDFSPQPLAANHFPLGSPAADAYNICLDLERRVATVELPSDFPPRFNALICPRVLGRTLSELACAEDRLMDFAQRIIEISYSDQKLLAFAVRFVQRLSHVFISHNEERTPAPSDDSTRPNFEDIIQFCSWARGQSSLSHGTAKQAALIRDGGHCAILPYMYERSWLLSRPDECRKILATQPNQGTSTRCAHILPEALMRILLPDTGRAPQERHTIGSLLGFFEDELDAPTDHSIHSLTNAITLEHDMRVQMNNMSLWLEATSGEGVPDNTYIICFSDPLTQVRIDKDQRIVSFTTPDEIALPVPSPQNLAVHAACCRIARMSGAAEYVENLIRNTESQNTLFLAPDGSSAELLANKLFSAGVR</sequence>
<comment type="caution">
    <text evidence="1">The sequence shown here is derived from an EMBL/GenBank/DDBJ whole genome shotgun (WGS) entry which is preliminary data.</text>
</comment>
<keyword evidence="2" id="KW-1185">Reference proteome</keyword>
<protein>
    <recommendedName>
        <fullName evidence="3">HNH nuclease domain-containing protein</fullName>
    </recommendedName>
</protein>
<reference evidence="1 2" key="1">
    <citation type="submission" date="2022-09" db="EMBL/GenBank/DDBJ databases">
        <authorList>
            <person name="Palmer J.M."/>
        </authorList>
    </citation>
    <scope>NUCLEOTIDE SEQUENCE [LARGE SCALE GENOMIC DNA]</scope>
    <source>
        <strain evidence="1 2">DSM 7382</strain>
    </source>
</reference>
<gene>
    <name evidence="1" type="ORF">QCA50_003277</name>
</gene>
<evidence type="ECO:0000313" key="1">
    <source>
        <dbReference type="EMBL" id="KAK7693705.1"/>
    </source>
</evidence>
<dbReference type="Proteomes" id="UP001385951">
    <property type="component" value="Unassembled WGS sequence"/>
</dbReference>
<name>A0AAW0GKE9_9APHY</name>
<proteinExistence type="predicted"/>
<evidence type="ECO:0000313" key="2">
    <source>
        <dbReference type="Proteomes" id="UP001385951"/>
    </source>
</evidence>
<accession>A0AAW0GKE9</accession>
<organism evidence="1 2">
    <name type="scientific">Cerrena zonata</name>
    <dbReference type="NCBI Taxonomy" id="2478898"/>
    <lineage>
        <taxon>Eukaryota</taxon>
        <taxon>Fungi</taxon>
        <taxon>Dikarya</taxon>
        <taxon>Basidiomycota</taxon>
        <taxon>Agaricomycotina</taxon>
        <taxon>Agaricomycetes</taxon>
        <taxon>Polyporales</taxon>
        <taxon>Cerrenaceae</taxon>
        <taxon>Cerrena</taxon>
    </lineage>
</organism>
<dbReference type="EMBL" id="JASBNA010000003">
    <property type="protein sequence ID" value="KAK7693705.1"/>
    <property type="molecule type" value="Genomic_DNA"/>
</dbReference>